<accession>A0A150WPJ3</accession>
<protein>
    <submittedName>
        <fullName evidence="1">Uncharacterized protein</fullName>
    </submittedName>
</protein>
<dbReference type="RefSeq" id="WP_061833785.1">
    <property type="nucleotide sequence ID" value="NZ_LUKE01000001.1"/>
</dbReference>
<comment type="caution">
    <text evidence="1">The sequence shown here is derived from an EMBL/GenBank/DDBJ whole genome shotgun (WGS) entry which is preliminary data.</text>
</comment>
<dbReference type="AlphaFoldDB" id="A0A150WPJ3"/>
<evidence type="ECO:0000313" key="1">
    <source>
        <dbReference type="EMBL" id="KYG66219.1"/>
    </source>
</evidence>
<sequence length="299" mass="34704">MRSSKRASDESTRLRELIQEIGLPLRRLPDIIEEKPEDCLSWWSQLNNNIKITESHFERIAKFSGIDERNLFSSDYDRELARRRVHGDYLSLPERYAENQNSFLRTSAHIMRYVVLTRGQWFADQILISMNVSPLIYQNTDTLINLTYFADLLAALEKNGFSQQELDTLASVIFLTLQDTALGKKFQSAESLSDVYSVLDENFGYFDSNFEYKGSFVKNTYTLTTILPLNQHQNLIQGSKSFNFLFRYRHILLAWFPFLAGMPPRFPRTEISSKGDILKVTYVSDLDSKLKPRPKLLAL</sequence>
<name>A0A150WPJ3_BDEBC</name>
<organism evidence="1 2">
    <name type="scientific">Bdellovibrio bacteriovorus</name>
    <dbReference type="NCBI Taxonomy" id="959"/>
    <lineage>
        <taxon>Bacteria</taxon>
        <taxon>Pseudomonadati</taxon>
        <taxon>Bdellovibrionota</taxon>
        <taxon>Bdellovibrionia</taxon>
        <taxon>Bdellovibrionales</taxon>
        <taxon>Pseudobdellovibrionaceae</taxon>
        <taxon>Bdellovibrio</taxon>
    </lineage>
</organism>
<dbReference type="OrthoDB" id="9962762at2"/>
<dbReference type="Proteomes" id="UP000075320">
    <property type="component" value="Unassembled WGS sequence"/>
</dbReference>
<proteinExistence type="predicted"/>
<evidence type="ECO:0000313" key="2">
    <source>
        <dbReference type="Proteomes" id="UP000075320"/>
    </source>
</evidence>
<dbReference type="EMBL" id="LUKE01000001">
    <property type="protein sequence ID" value="KYG66219.1"/>
    <property type="molecule type" value="Genomic_DNA"/>
</dbReference>
<gene>
    <name evidence="1" type="ORF">AZI86_03925</name>
</gene>
<reference evidence="1 2" key="1">
    <citation type="submission" date="2016-03" db="EMBL/GenBank/DDBJ databases">
        <authorList>
            <person name="Ploux O."/>
        </authorList>
    </citation>
    <scope>NUCLEOTIDE SEQUENCE [LARGE SCALE GENOMIC DNA]</scope>
    <source>
        <strain evidence="1 2">R0</strain>
    </source>
</reference>
<keyword evidence="2" id="KW-1185">Reference proteome</keyword>